<reference evidence="2" key="2">
    <citation type="submission" date="2021-02" db="EMBL/GenBank/DDBJ databases">
        <authorList>
            <person name="Kimball J.A."/>
            <person name="Haas M.W."/>
            <person name="Macchietto M."/>
            <person name="Kono T."/>
            <person name="Duquette J."/>
            <person name="Shao M."/>
        </authorList>
    </citation>
    <scope>NUCLEOTIDE SEQUENCE</scope>
    <source>
        <tissue evidence="2">Fresh leaf tissue</tissue>
    </source>
</reference>
<keyword evidence="3" id="KW-1185">Reference proteome</keyword>
<proteinExistence type="predicted"/>
<sequence>MPRPTPYAAHAIHALDSLRPYRPCKPHRTPMPSPLTPRHSRTRRHAAAMPSYVEHRTDHRSVVDPLAPPHH</sequence>
<protein>
    <submittedName>
        <fullName evidence="2">Uncharacterized protein</fullName>
    </submittedName>
</protein>
<comment type="caution">
    <text evidence="2">The sequence shown here is derived from an EMBL/GenBank/DDBJ whole genome shotgun (WGS) entry which is preliminary data.</text>
</comment>
<dbReference type="Proteomes" id="UP000729402">
    <property type="component" value="Unassembled WGS sequence"/>
</dbReference>
<name>A0A8J5RVL5_ZIZPA</name>
<evidence type="ECO:0000313" key="2">
    <source>
        <dbReference type="EMBL" id="KAG8046191.1"/>
    </source>
</evidence>
<organism evidence="2 3">
    <name type="scientific">Zizania palustris</name>
    <name type="common">Northern wild rice</name>
    <dbReference type="NCBI Taxonomy" id="103762"/>
    <lineage>
        <taxon>Eukaryota</taxon>
        <taxon>Viridiplantae</taxon>
        <taxon>Streptophyta</taxon>
        <taxon>Embryophyta</taxon>
        <taxon>Tracheophyta</taxon>
        <taxon>Spermatophyta</taxon>
        <taxon>Magnoliopsida</taxon>
        <taxon>Liliopsida</taxon>
        <taxon>Poales</taxon>
        <taxon>Poaceae</taxon>
        <taxon>BOP clade</taxon>
        <taxon>Oryzoideae</taxon>
        <taxon>Oryzeae</taxon>
        <taxon>Zizaniinae</taxon>
        <taxon>Zizania</taxon>
    </lineage>
</organism>
<reference evidence="2" key="1">
    <citation type="journal article" date="2021" name="bioRxiv">
        <title>Whole Genome Assembly and Annotation of Northern Wild Rice, Zizania palustris L., Supports a Whole Genome Duplication in the Zizania Genus.</title>
        <authorList>
            <person name="Haas M."/>
            <person name="Kono T."/>
            <person name="Macchietto M."/>
            <person name="Millas R."/>
            <person name="McGilp L."/>
            <person name="Shao M."/>
            <person name="Duquette J."/>
            <person name="Hirsch C.N."/>
            <person name="Kimball J."/>
        </authorList>
    </citation>
    <scope>NUCLEOTIDE SEQUENCE</scope>
    <source>
        <tissue evidence="2">Fresh leaf tissue</tissue>
    </source>
</reference>
<evidence type="ECO:0000256" key="1">
    <source>
        <dbReference type="SAM" id="MobiDB-lite"/>
    </source>
</evidence>
<accession>A0A8J5RVL5</accession>
<gene>
    <name evidence="2" type="ORF">GUJ93_ZPchr0008g11986</name>
</gene>
<feature type="region of interest" description="Disordered" evidence="1">
    <location>
        <begin position="18"/>
        <end position="71"/>
    </location>
</feature>
<dbReference type="AlphaFoldDB" id="A0A8J5RVL5"/>
<dbReference type="EMBL" id="JAAALK010000290">
    <property type="protein sequence ID" value="KAG8046191.1"/>
    <property type="molecule type" value="Genomic_DNA"/>
</dbReference>
<evidence type="ECO:0000313" key="3">
    <source>
        <dbReference type="Proteomes" id="UP000729402"/>
    </source>
</evidence>
<feature type="compositionally biased region" description="Basic and acidic residues" evidence="1">
    <location>
        <begin position="53"/>
        <end position="62"/>
    </location>
</feature>